<protein>
    <submittedName>
        <fullName evidence="2">Uncharacterized protein</fullName>
    </submittedName>
</protein>
<proteinExistence type="predicted"/>
<dbReference type="Proteomes" id="UP000499080">
    <property type="component" value="Unassembled WGS sequence"/>
</dbReference>
<organism evidence="2 3">
    <name type="scientific">Araneus ventricosus</name>
    <name type="common">Orbweaver spider</name>
    <name type="synonym">Epeira ventricosa</name>
    <dbReference type="NCBI Taxonomy" id="182803"/>
    <lineage>
        <taxon>Eukaryota</taxon>
        <taxon>Metazoa</taxon>
        <taxon>Ecdysozoa</taxon>
        <taxon>Arthropoda</taxon>
        <taxon>Chelicerata</taxon>
        <taxon>Arachnida</taxon>
        <taxon>Araneae</taxon>
        <taxon>Araneomorphae</taxon>
        <taxon>Entelegynae</taxon>
        <taxon>Araneoidea</taxon>
        <taxon>Araneidae</taxon>
        <taxon>Araneus</taxon>
    </lineage>
</organism>
<feature type="non-terminal residue" evidence="2">
    <location>
        <position position="1"/>
    </location>
</feature>
<evidence type="ECO:0000256" key="1">
    <source>
        <dbReference type="SAM" id="MobiDB-lite"/>
    </source>
</evidence>
<dbReference type="EMBL" id="BGPR01198012">
    <property type="protein sequence ID" value="GBN10133.1"/>
    <property type="molecule type" value="Genomic_DNA"/>
</dbReference>
<reference evidence="2 3" key="1">
    <citation type="journal article" date="2019" name="Sci. Rep.">
        <title>Orb-weaving spider Araneus ventricosus genome elucidates the spidroin gene catalogue.</title>
        <authorList>
            <person name="Kono N."/>
            <person name="Nakamura H."/>
            <person name="Ohtoshi R."/>
            <person name="Moran D.A.P."/>
            <person name="Shinohara A."/>
            <person name="Yoshida Y."/>
            <person name="Fujiwara M."/>
            <person name="Mori M."/>
            <person name="Tomita M."/>
            <person name="Arakawa K."/>
        </authorList>
    </citation>
    <scope>NUCLEOTIDE SEQUENCE [LARGE SCALE GENOMIC DNA]</scope>
</reference>
<evidence type="ECO:0000313" key="2">
    <source>
        <dbReference type="EMBL" id="GBN10133.1"/>
    </source>
</evidence>
<keyword evidence="3" id="KW-1185">Reference proteome</keyword>
<evidence type="ECO:0000313" key="3">
    <source>
        <dbReference type="Proteomes" id="UP000499080"/>
    </source>
</evidence>
<comment type="caution">
    <text evidence="2">The sequence shown here is derived from an EMBL/GenBank/DDBJ whole genome shotgun (WGS) entry which is preliminary data.</text>
</comment>
<sequence>REHCLHRVSPHLTPWSVVPPEQSVYQTRGPKKSVSNIGTEAPPSKLERPKLVSVLLEKVSISPVARKGPALVERPTSRNRASQPDESECPVSRECPT</sequence>
<name>A0A4Y2L8H7_ARAVE</name>
<gene>
    <name evidence="2" type="ORF">AVEN_164642_1</name>
</gene>
<accession>A0A4Y2L8H7</accession>
<feature type="region of interest" description="Disordered" evidence="1">
    <location>
        <begin position="65"/>
        <end position="97"/>
    </location>
</feature>
<dbReference type="AlphaFoldDB" id="A0A4Y2L8H7"/>